<dbReference type="RefSeq" id="XP_045964065.1">
    <property type="nucleotide sequence ID" value="XM_046106307.1"/>
</dbReference>
<gene>
    <name evidence="1" type="ORF">BKA67DRAFT_653139</name>
</gene>
<evidence type="ECO:0000313" key="2">
    <source>
        <dbReference type="Proteomes" id="UP000758603"/>
    </source>
</evidence>
<evidence type="ECO:0000313" key="1">
    <source>
        <dbReference type="EMBL" id="KAH6659934.1"/>
    </source>
</evidence>
<keyword evidence="2" id="KW-1185">Reference proteome</keyword>
<proteinExistence type="predicted"/>
<accession>A0A9P8UVE3</accession>
<name>A0A9P8UVE3_9PEZI</name>
<protein>
    <submittedName>
        <fullName evidence="1">Uncharacterized protein</fullName>
    </submittedName>
</protein>
<comment type="caution">
    <text evidence="1">The sequence shown here is derived from an EMBL/GenBank/DDBJ whole genome shotgun (WGS) entry which is preliminary data.</text>
</comment>
<sequence length="90" mass="10193">MPEQDNNGAKPVIVFPEDGKRPHVDKYGITYKYRPTDRVYLTPSGVGAQEGPYYIFEAKDGQYSLSENGSQAIKNGQLFKENELTLYDPF</sequence>
<organism evidence="1 2">
    <name type="scientific">Truncatella angustata</name>
    <dbReference type="NCBI Taxonomy" id="152316"/>
    <lineage>
        <taxon>Eukaryota</taxon>
        <taxon>Fungi</taxon>
        <taxon>Dikarya</taxon>
        <taxon>Ascomycota</taxon>
        <taxon>Pezizomycotina</taxon>
        <taxon>Sordariomycetes</taxon>
        <taxon>Xylariomycetidae</taxon>
        <taxon>Amphisphaeriales</taxon>
        <taxon>Sporocadaceae</taxon>
        <taxon>Truncatella</taxon>
    </lineage>
</organism>
<dbReference type="OrthoDB" id="5068689at2759"/>
<dbReference type="GeneID" id="70135198"/>
<dbReference type="AlphaFoldDB" id="A0A9P8UVE3"/>
<reference evidence="1" key="1">
    <citation type="journal article" date="2021" name="Nat. Commun.">
        <title>Genetic determinants of endophytism in the Arabidopsis root mycobiome.</title>
        <authorList>
            <person name="Mesny F."/>
            <person name="Miyauchi S."/>
            <person name="Thiergart T."/>
            <person name="Pickel B."/>
            <person name="Atanasova L."/>
            <person name="Karlsson M."/>
            <person name="Huettel B."/>
            <person name="Barry K.W."/>
            <person name="Haridas S."/>
            <person name="Chen C."/>
            <person name="Bauer D."/>
            <person name="Andreopoulos W."/>
            <person name="Pangilinan J."/>
            <person name="LaButti K."/>
            <person name="Riley R."/>
            <person name="Lipzen A."/>
            <person name="Clum A."/>
            <person name="Drula E."/>
            <person name="Henrissat B."/>
            <person name="Kohler A."/>
            <person name="Grigoriev I.V."/>
            <person name="Martin F.M."/>
            <person name="Hacquard S."/>
        </authorList>
    </citation>
    <scope>NUCLEOTIDE SEQUENCE</scope>
    <source>
        <strain evidence="1">MPI-SDFR-AT-0073</strain>
    </source>
</reference>
<dbReference type="Proteomes" id="UP000758603">
    <property type="component" value="Unassembled WGS sequence"/>
</dbReference>
<dbReference type="EMBL" id="JAGPXC010000001">
    <property type="protein sequence ID" value="KAH6659934.1"/>
    <property type="molecule type" value="Genomic_DNA"/>
</dbReference>